<sequence>MNSEAKIEDFSNNVLVPEALPTLTDIQFLSISPRYRLINVSVALGTCIIIAMILTAVRFQPFFTVPEQLTHLYPYALMGVTVLAILWAMYHVFADVKIKYGMREQDLSLQKGLVFRQQACQPILRVQHVEIKRGPIIRLAKLASLQVFSAGGEYHTFEIPGLPLERAEQLRQFILDHKDVSAK</sequence>
<dbReference type="KEGG" id="aal:EP13_14940"/>
<dbReference type="Pfam" id="PF03703">
    <property type="entry name" value="bPH_2"/>
    <property type="match status" value="1"/>
</dbReference>
<evidence type="ECO:0000256" key="1">
    <source>
        <dbReference type="SAM" id="Phobius"/>
    </source>
</evidence>
<dbReference type="PANTHER" id="PTHR34473">
    <property type="entry name" value="UPF0699 TRANSMEMBRANE PROTEIN YDBS"/>
    <property type="match status" value="1"/>
</dbReference>
<keyword evidence="1" id="KW-0472">Membrane</keyword>
<dbReference type="eggNOG" id="COG3402">
    <property type="taxonomic scope" value="Bacteria"/>
</dbReference>
<feature type="domain" description="YdbS-like PH" evidence="2">
    <location>
        <begin position="99"/>
        <end position="174"/>
    </location>
</feature>
<keyword evidence="4" id="KW-1185">Reference proteome</keyword>
<evidence type="ECO:0000259" key="2">
    <source>
        <dbReference type="Pfam" id="PF03703"/>
    </source>
</evidence>
<dbReference type="AlphaFoldDB" id="A0A075P2C6"/>
<evidence type="ECO:0000313" key="4">
    <source>
        <dbReference type="Proteomes" id="UP000056090"/>
    </source>
</evidence>
<feature type="transmembrane region" description="Helical" evidence="1">
    <location>
        <begin position="72"/>
        <end position="93"/>
    </location>
</feature>
<keyword evidence="1" id="KW-1133">Transmembrane helix</keyword>
<dbReference type="PANTHER" id="PTHR34473:SF2">
    <property type="entry name" value="UPF0699 TRANSMEMBRANE PROTEIN YDBT"/>
    <property type="match status" value="1"/>
</dbReference>
<dbReference type="Proteomes" id="UP000056090">
    <property type="component" value="Chromosome"/>
</dbReference>
<organism evidence="3 4">
    <name type="scientific">Alteromonas australica</name>
    <dbReference type="NCBI Taxonomy" id="589873"/>
    <lineage>
        <taxon>Bacteria</taxon>
        <taxon>Pseudomonadati</taxon>
        <taxon>Pseudomonadota</taxon>
        <taxon>Gammaproteobacteria</taxon>
        <taxon>Alteromonadales</taxon>
        <taxon>Alteromonadaceae</taxon>
        <taxon>Alteromonas/Salinimonas group</taxon>
        <taxon>Alteromonas</taxon>
    </lineage>
</organism>
<dbReference type="InterPro" id="IPR005182">
    <property type="entry name" value="YdbS-like_PH"/>
</dbReference>
<name>A0A075P2C6_9ALTE</name>
<feature type="transmembrane region" description="Helical" evidence="1">
    <location>
        <begin position="37"/>
        <end position="60"/>
    </location>
</feature>
<reference evidence="3 4" key="1">
    <citation type="submission" date="2014-06" db="EMBL/GenBank/DDBJ databases">
        <title>Genomes of Alteromonas australica, a world apart.</title>
        <authorList>
            <person name="Gonzaga A."/>
            <person name="Lopez-Perez M."/>
            <person name="Rodriguez-Valera F."/>
        </authorList>
    </citation>
    <scope>NUCLEOTIDE SEQUENCE [LARGE SCALE GENOMIC DNA]</scope>
    <source>
        <strain evidence="3 4">H 17</strain>
    </source>
</reference>
<evidence type="ECO:0000313" key="3">
    <source>
        <dbReference type="EMBL" id="AIF99878.1"/>
    </source>
</evidence>
<dbReference type="EMBL" id="CP008849">
    <property type="protein sequence ID" value="AIF99878.1"/>
    <property type="molecule type" value="Genomic_DNA"/>
</dbReference>
<protein>
    <recommendedName>
        <fullName evidence="2">YdbS-like PH domain-containing protein</fullName>
    </recommendedName>
</protein>
<keyword evidence="1" id="KW-0812">Transmembrane</keyword>
<proteinExistence type="predicted"/>
<gene>
    <name evidence="3" type="ORF">EP13_14940</name>
</gene>
<accession>A0A075P2C6</accession>